<proteinExistence type="predicted"/>
<dbReference type="Proteomes" id="UP001241169">
    <property type="component" value="Unassembled WGS sequence"/>
</dbReference>
<gene>
    <name evidence="2" type="ORF">CPAR01_01614</name>
</gene>
<evidence type="ECO:0000313" key="2">
    <source>
        <dbReference type="EMBL" id="KAK1547647.1"/>
    </source>
</evidence>
<reference evidence="2 3" key="1">
    <citation type="submission" date="2016-10" db="EMBL/GenBank/DDBJ databases">
        <title>The genome sequence of Colletotrichum fioriniae PJ7.</title>
        <authorList>
            <person name="Baroncelli R."/>
        </authorList>
    </citation>
    <scope>NUCLEOTIDE SEQUENCE [LARGE SCALE GENOMIC DNA]</scope>
    <source>
        <strain evidence="2 3">IMI 384185</strain>
    </source>
</reference>
<dbReference type="GeneID" id="85369802"/>
<feature type="compositionally biased region" description="Polar residues" evidence="1">
    <location>
        <begin position="749"/>
        <end position="766"/>
    </location>
</feature>
<evidence type="ECO:0000256" key="1">
    <source>
        <dbReference type="SAM" id="MobiDB-lite"/>
    </source>
</evidence>
<organism evidence="2 3">
    <name type="scientific">Colletotrichum paranaense</name>
    <dbReference type="NCBI Taxonomy" id="1914294"/>
    <lineage>
        <taxon>Eukaryota</taxon>
        <taxon>Fungi</taxon>
        <taxon>Dikarya</taxon>
        <taxon>Ascomycota</taxon>
        <taxon>Pezizomycotina</taxon>
        <taxon>Sordariomycetes</taxon>
        <taxon>Hypocreomycetidae</taxon>
        <taxon>Glomerellales</taxon>
        <taxon>Glomerellaceae</taxon>
        <taxon>Colletotrichum</taxon>
        <taxon>Colletotrichum acutatum species complex</taxon>
    </lineage>
</organism>
<feature type="region of interest" description="Disordered" evidence="1">
    <location>
        <begin position="746"/>
        <end position="775"/>
    </location>
</feature>
<sequence length="775" mass="89305">METRSQRNKGSTWNRHMRGKESLWYFGTENFRAISFVARDYFGPQVKLDESIVFVSIKTVLSLGSPISHKQNWQNTDNGANYQKEQVFAWADEELLNEAPTDWRLPDEKKATGIQLSVRLSNGNAIELPILVKTYPKTPNNWTKYVRRVLSLGSGNSFKPTRQCDMPLERPLLVKPLEKRLNLIHQRSYQTLNNFFRGLIKTANTVNEQSRMTTGNRNRDYGKWKLMLYDDSPPHLAHQYMKMSEADPFELYSTWIHEDDWHSYMTMLAETETNPIRRFISLNNAGVYKTLDDLLIKVGSRDLEIQAGLSREERKEYGLDPNQAEFDKASVEELGPRKVSEVIRKRRLQGIKSYNKTYRFENGQAIIEADLSVAKMDAACGMRPSQPTQAAVMGGFSASNIAQGLGWEKSRLASGFYSSEVMATSMCILLWRVHASWCKIWVLNQPELGEFDIWNFRDQLPHDKVLSYCQPRTTHMGLSVANALTDPFAMYRYEMAWQNLCREEQKIENEEAKRQGRKPRSLKGQVSIHCNNFSKPIRYDCYGLDNKYKFEDFTIPREFVKKAVQMAMDNQGSENPQLMCAGYAANNATTRLVQDTREREDAASIEEMLALAHDFPFVVYSMEYKIQIGFPSNILQEDRTTASFTFYPFQRSLYHQAEAILDVLLWEKLKENPSSLLNVDFSEEDAVPSGEDSGSIVENAMARIIEEDLEEPCLQKSRLEAIKDKRRRSRKENLYSDTKKHLFKILKNQDPSQQLGGPSHIGNRNSGLVKERAFP</sequence>
<keyword evidence="3" id="KW-1185">Reference proteome</keyword>
<evidence type="ECO:0000313" key="3">
    <source>
        <dbReference type="Proteomes" id="UP001241169"/>
    </source>
</evidence>
<comment type="caution">
    <text evidence="2">The sequence shown here is derived from an EMBL/GenBank/DDBJ whole genome shotgun (WGS) entry which is preliminary data.</text>
</comment>
<dbReference type="EMBL" id="MOPA01000001">
    <property type="protein sequence ID" value="KAK1547647.1"/>
    <property type="molecule type" value="Genomic_DNA"/>
</dbReference>
<name>A0ABQ9T793_9PEZI</name>
<protein>
    <submittedName>
        <fullName evidence="2">Uncharacterized protein</fullName>
    </submittedName>
</protein>
<dbReference type="RefSeq" id="XP_060356760.1">
    <property type="nucleotide sequence ID" value="XM_060485903.1"/>
</dbReference>
<accession>A0ABQ9T793</accession>